<keyword evidence="6" id="KW-0968">Cytoplasmic vesicle</keyword>
<dbReference type="EMBL" id="CAJHUC010001891">
    <property type="protein sequence ID" value="CAD7702614.1"/>
    <property type="molecule type" value="Genomic_DNA"/>
</dbReference>
<dbReference type="Proteomes" id="UP000708148">
    <property type="component" value="Unassembled WGS sequence"/>
</dbReference>
<dbReference type="GO" id="GO:0055038">
    <property type="term" value="C:recycling endosome membrane"/>
    <property type="evidence" value="ECO:0007669"/>
    <property type="project" value="TreeGrafter"/>
</dbReference>
<evidence type="ECO:0000256" key="1">
    <source>
        <dbReference type="ARBA" id="ARBA00004003"/>
    </source>
</evidence>
<organism evidence="8 9">
    <name type="scientific">Ostreobium quekettii</name>
    <dbReference type="NCBI Taxonomy" id="121088"/>
    <lineage>
        <taxon>Eukaryota</taxon>
        <taxon>Viridiplantae</taxon>
        <taxon>Chlorophyta</taxon>
        <taxon>core chlorophytes</taxon>
        <taxon>Ulvophyceae</taxon>
        <taxon>TCBD clade</taxon>
        <taxon>Bryopsidales</taxon>
        <taxon>Ostreobineae</taxon>
        <taxon>Ostreobiaceae</taxon>
        <taxon>Ostreobium</taxon>
    </lineage>
</organism>
<dbReference type="GO" id="GO:0032588">
    <property type="term" value="C:trans-Golgi network membrane"/>
    <property type="evidence" value="ECO:0007669"/>
    <property type="project" value="TreeGrafter"/>
</dbReference>
<comment type="similarity">
    <text evidence="2 6">Belongs to the SCAMP family.</text>
</comment>
<dbReference type="PANTHER" id="PTHR10687:SF2">
    <property type="entry name" value="SECRETORY CARRIER-ASSOCIATED MEMBRANE PROTEIN"/>
    <property type="match status" value="1"/>
</dbReference>
<sequence>MSRSNPFSKEPNPFADPSVTQHTETEDDGGYDVPATTGVGAYGGGAGAYGAGAGAWSTAPPPPAPDYTSPRSPKNGSKKKERGLDQAPVPPPAPAPGTQAPRTKNFPKCWPLVYHDIDAEIPQHMQRLVRWTFWSYLLFVGTLVWNFFALLVSVGSGTSFVLGMLVALLFLVVGVPAAWVLWYRRIYNSAINDRAFSYMCFFMLYIVHIGFCVWGAIAPPIGVNKKAFAGFIRMIDMFDDEDVWLGVVYLIGFVLWTLCALVGIFLWSRLMTAFRTSGGIQQAQAEATRAVGRAAVEQAGRV</sequence>
<keyword evidence="5 6" id="KW-0472">Membrane</keyword>
<dbReference type="GO" id="GO:0005886">
    <property type="term" value="C:plasma membrane"/>
    <property type="evidence" value="ECO:0007669"/>
    <property type="project" value="UniProtKB-SubCell"/>
</dbReference>
<dbReference type="PANTHER" id="PTHR10687">
    <property type="entry name" value="SECRETORY CARRIER-ASSOCIATED MEMBRANE PROTEIN SCAMP"/>
    <property type="match status" value="1"/>
</dbReference>
<keyword evidence="4 6" id="KW-1133">Transmembrane helix</keyword>
<dbReference type="AlphaFoldDB" id="A0A8S1J4H4"/>
<keyword evidence="9" id="KW-1185">Reference proteome</keyword>
<evidence type="ECO:0000256" key="7">
    <source>
        <dbReference type="SAM" id="MobiDB-lite"/>
    </source>
</evidence>
<dbReference type="InterPro" id="IPR007273">
    <property type="entry name" value="SCAMP"/>
</dbReference>
<evidence type="ECO:0000313" key="8">
    <source>
        <dbReference type="EMBL" id="CAD7702614.1"/>
    </source>
</evidence>
<reference evidence="8" key="1">
    <citation type="submission" date="2020-12" db="EMBL/GenBank/DDBJ databases">
        <authorList>
            <person name="Iha C."/>
        </authorList>
    </citation>
    <scope>NUCLEOTIDE SEQUENCE</scope>
</reference>
<comment type="caution">
    <text evidence="8">The sequence shown here is derived from an EMBL/GenBank/DDBJ whole genome shotgun (WGS) entry which is preliminary data.</text>
</comment>
<evidence type="ECO:0000256" key="4">
    <source>
        <dbReference type="ARBA" id="ARBA00022989"/>
    </source>
</evidence>
<comment type="function">
    <text evidence="1 6">Probably involved in membrane trafficking.</text>
</comment>
<keyword evidence="3 6" id="KW-0812">Transmembrane</keyword>
<feature type="region of interest" description="Disordered" evidence="7">
    <location>
        <begin position="1"/>
        <end position="103"/>
    </location>
</feature>
<keyword evidence="6" id="KW-1003">Cell membrane</keyword>
<dbReference type="OrthoDB" id="242866at2759"/>
<evidence type="ECO:0000313" key="9">
    <source>
        <dbReference type="Proteomes" id="UP000708148"/>
    </source>
</evidence>
<dbReference type="GO" id="GO:0030658">
    <property type="term" value="C:transport vesicle membrane"/>
    <property type="evidence" value="ECO:0007669"/>
    <property type="project" value="UniProtKB-SubCell"/>
</dbReference>
<evidence type="ECO:0000256" key="3">
    <source>
        <dbReference type="ARBA" id="ARBA00022692"/>
    </source>
</evidence>
<feature type="transmembrane region" description="Helical" evidence="6">
    <location>
        <begin position="243"/>
        <end position="267"/>
    </location>
</feature>
<feature type="transmembrane region" description="Helical" evidence="6">
    <location>
        <begin position="195"/>
        <end position="217"/>
    </location>
</feature>
<evidence type="ECO:0000256" key="5">
    <source>
        <dbReference type="ARBA" id="ARBA00023136"/>
    </source>
</evidence>
<dbReference type="GO" id="GO:0015031">
    <property type="term" value="P:protein transport"/>
    <property type="evidence" value="ECO:0007669"/>
    <property type="project" value="InterPro"/>
</dbReference>
<evidence type="ECO:0000256" key="6">
    <source>
        <dbReference type="RuleBase" id="RU363122"/>
    </source>
</evidence>
<proteinExistence type="inferred from homology"/>
<feature type="compositionally biased region" description="Gly residues" evidence="7">
    <location>
        <begin position="40"/>
        <end position="53"/>
    </location>
</feature>
<protein>
    <recommendedName>
        <fullName evidence="6">Secretory carrier-associated membrane protein</fullName>
        <shortName evidence="6">Secretory carrier membrane protein</shortName>
    </recommendedName>
</protein>
<comment type="subcellular location">
    <subcellularLocation>
        <location evidence="6">Cell membrane</location>
        <topology evidence="6">Multi-pass membrane protein</topology>
    </subcellularLocation>
    <subcellularLocation>
        <location evidence="6">Cytoplasmic vesicle</location>
        <location evidence="6">Secretory vesicle membrane</location>
        <topology evidence="6">Multi-pass membrane protein</topology>
    </subcellularLocation>
</comment>
<accession>A0A8S1J4H4</accession>
<name>A0A8S1J4H4_9CHLO</name>
<feature type="transmembrane region" description="Helical" evidence="6">
    <location>
        <begin position="133"/>
        <end position="154"/>
    </location>
</feature>
<feature type="transmembrane region" description="Helical" evidence="6">
    <location>
        <begin position="160"/>
        <end position="183"/>
    </location>
</feature>
<evidence type="ECO:0000256" key="2">
    <source>
        <dbReference type="ARBA" id="ARBA00010482"/>
    </source>
</evidence>
<keyword evidence="6" id="KW-0813">Transport</keyword>
<gene>
    <name evidence="8" type="ORF">OSTQU699_LOCUS7971</name>
</gene>
<dbReference type="Pfam" id="PF04144">
    <property type="entry name" value="SCAMP"/>
    <property type="match status" value="1"/>
</dbReference>